<keyword evidence="3" id="KW-1185">Reference proteome</keyword>
<evidence type="ECO:0000313" key="3">
    <source>
        <dbReference type="Proteomes" id="UP000077266"/>
    </source>
</evidence>
<gene>
    <name evidence="2" type="ORF">EXIGLDRAFT_756262</name>
</gene>
<proteinExistence type="predicted"/>
<dbReference type="AlphaFoldDB" id="A0A165BDP5"/>
<dbReference type="EMBL" id="KV426486">
    <property type="protein sequence ID" value="KZV80398.1"/>
    <property type="molecule type" value="Genomic_DNA"/>
</dbReference>
<accession>A0A165BDP5</accession>
<evidence type="ECO:0000256" key="1">
    <source>
        <dbReference type="SAM" id="MobiDB-lite"/>
    </source>
</evidence>
<sequence length="105" mass="12064">MAYARRSPSSFDSCPDLPDLISPEDIDKHPLTLNSCTWDSELTTNSLVTNQVTYAWTWTASSPTMLLSEIRARMIQKFPGPYFKRTSKWKESLQVYLDSKIKSKL</sequence>
<protein>
    <submittedName>
        <fullName evidence="2">Uncharacterized protein</fullName>
    </submittedName>
</protein>
<reference evidence="2 3" key="1">
    <citation type="journal article" date="2016" name="Mol. Biol. Evol.">
        <title>Comparative Genomics of Early-Diverging Mushroom-Forming Fungi Provides Insights into the Origins of Lignocellulose Decay Capabilities.</title>
        <authorList>
            <person name="Nagy L.G."/>
            <person name="Riley R."/>
            <person name="Tritt A."/>
            <person name="Adam C."/>
            <person name="Daum C."/>
            <person name="Floudas D."/>
            <person name="Sun H."/>
            <person name="Yadav J.S."/>
            <person name="Pangilinan J."/>
            <person name="Larsson K.H."/>
            <person name="Matsuura K."/>
            <person name="Barry K."/>
            <person name="Labutti K."/>
            <person name="Kuo R."/>
            <person name="Ohm R.A."/>
            <person name="Bhattacharya S.S."/>
            <person name="Shirouzu T."/>
            <person name="Yoshinaga Y."/>
            <person name="Martin F.M."/>
            <person name="Grigoriev I.V."/>
            <person name="Hibbett D.S."/>
        </authorList>
    </citation>
    <scope>NUCLEOTIDE SEQUENCE [LARGE SCALE GENOMIC DNA]</scope>
    <source>
        <strain evidence="2 3">HHB12029</strain>
    </source>
</reference>
<dbReference type="Proteomes" id="UP000077266">
    <property type="component" value="Unassembled WGS sequence"/>
</dbReference>
<organism evidence="2 3">
    <name type="scientific">Exidia glandulosa HHB12029</name>
    <dbReference type="NCBI Taxonomy" id="1314781"/>
    <lineage>
        <taxon>Eukaryota</taxon>
        <taxon>Fungi</taxon>
        <taxon>Dikarya</taxon>
        <taxon>Basidiomycota</taxon>
        <taxon>Agaricomycotina</taxon>
        <taxon>Agaricomycetes</taxon>
        <taxon>Auriculariales</taxon>
        <taxon>Exidiaceae</taxon>
        <taxon>Exidia</taxon>
    </lineage>
</organism>
<feature type="region of interest" description="Disordered" evidence="1">
    <location>
        <begin position="1"/>
        <end position="24"/>
    </location>
</feature>
<evidence type="ECO:0000313" key="2">
    <source>
        <dbReference type="EMBL" id="KZV80398.1"/>
    </source>
</evidence>
<name>A0A165BDP5_EXIGL</name>
<dbReference type="InParanoid" id="A0A165BDP5"/>